<evidence type="ECO:0000256" key="1">
    <source>
        <dbReference type="SAM" id="Coils"/>
    </source>
</evidence>
<proteinExistence type="predicted"/>
<dbReference type="Pfam" id="PF13094">
    <property type="entry name" value="CENP-Q"/>
    <property type="match status" value="1"/>
</dbReference>
<feature type="region of interest" description="Disordered" evidence="2">
    <location>
        <begin position="98"/>
        <end position="195"/>
    </location>
</feature>
<gene>
    <name evidence="3" type="ORF">N0V91_001941</name>
</gene>
<reference evidence="3" key="1">
    <citation type="submission" date="2022-10" db="EMBL/GenBank/DDBJ databases">
        <title>Tapping the CABI collections for fungal endophytes: first genome assemblies for Collariella, Neodidymelliopsis, Ascochyta clinopodiicola, Didymella pomorum, Didymosphaeria variabile, Neocosmospora piperis and Neocucurbitaria cava.</title>
        <authorList>
            <person name="Hill R."/>
        </authorList>
    </citation>
    <scope>NUCLEOTIDE SEQUENCE</scope>
    <source>
        <strain evidence="3">IMI 355091</strain>
    </source>
</reference>
<protein>
    <submittedName>
        <fullName evidence="3">Uncharacterized protein</fullName>
    </submittedName>
</protein>
<keyword evidence="4" id="KW-1185">Reference proteome</keyword>
<keyword evidence="1" id="KW-0175">Coiled coil</keyword>
<feature type="compositionally biased region" description="Polar residues" evidence="2">
    <location>
        <begin position="160"/>
        <end position="171"/>
    </location>
</feature>
<dbReference type="OrthoDB" id="2420947at2759"/>
<feature type="region of interest" description="Disordered" evidence="2">
    <location>
        <begin position="38"/>
        <end position="64"/>
    </location>
</feature>
<dbReference type="AlphaFoldDB" id="A0A9W9DBP6"/>
<sequence>MKIELECKITDLEADLRHVKQDIEGKASAELYAQLSIEDDLENDDLEEDDPEEDGLPSEEDDKDGIALQLTLRKRALFMQVTLAAVYDSSRHMRVGARTRAVGDGAKKRRGRPPGSRNSGISKSRVAMPVATPKSGKASGKKKPGKNPRRDDEEDELSTIAPTQERPSQSSEPRKRKAHVEVDEIAAEPTKSQKKYVQLEQKTKRIPQDVIDTWPHLPQNVSEQITTVIKDAKKDIANTQRDERKVMAAHNSLNPLVKRLVRHLSTSRIPPQARDVHFNIDKLTERNGQVFREVTTARHSKQLLSEQVKVTQHLLSKDEKNLEELKTDLRQWKAEWKHKQKQGRAKQIHPLLRENDDFSIEGDSPDDIRLRPATTVVTSVLDAPDAELAPILEQLRRSLENMQGNHAQIEGIDKAMAHAQTALDDVLFRHASAQQYAAL</sequence>
<name>A0A9W9DBP6_9PLEO</name>
<evidence type="ECO:0000256" key="2">
    <source>
        <dbReference type="SAM" id="MobiDB-lite"/>
    </source>
</evidence>
<dbReference type="Proteomes" id="UP001140510">
    <property type="component" value="Unassembled WGS sequence"/>
</dbReference>
<accession>A0A9W9DBP6</accession>
<feature type="coiled-coil region" evidence="1">
    <location>
        <begin position="315"/>
        <end position="342"/>
    </location>
</feature>
<dbReference type="EMBL" id="JAPEVA010000008">
    <property type="protein sequence ID" value="KAJ4410455.1"/>
    <property type="molecule type" value="Genomic_DNA"/>
</dbReference>
<organism evidence="3 4">
    <name type="scientific">Didymella pomorum</name>
    <dbReference type="NCBI Taxonomy" id="749634"/>
    <lineage>
        <taxon>Eukaryota</taxon>
        <taxon>Fungi</taxon>
        <taxon>Dikarya</taxon>
        <taxon>Ascomycota</taxon>
        <taxon>Pezizomycotina</taxon>
        <taxon>Dothideomycetes</taxon>
        <taxon>Pleosporomycetidae</taxon>
        <taxon>Pleosporales</taxon>
        <taxon>Pleosporineae</taxon>
        <taxon>Didymellaceae</taxon>
        <taxon>Didymella</taxon>
    </lineage>
</organism>
<dbReference type="InterPro" id="IPR025212">
    <property type="entry name" value="CAD_CENP-Q"/>
</dbReference>
<comment type="caution">
    <text evidence="3">The sequence shown here is derived from an EMBL/GenBank/DDBJ whole genome shotgun (WGS) entry which is preliminary data.</text>
</comment>
<evidence type="ECO:0000313" key="4">
    <source>
        <dbReference type="Proteomes" id="UP001140510"/>
    </source>
</evidence>
<feature type="compositionally biased region" description="Acidic residues" evidence="2">
    <location>
        <begin position="38"/>
        <end position="63"/>
    </location>
</feature>
<evidence type="ECO:0000313" key="3">
    <source>
        <dbReference type="EMBL" id="KAJ4410455.1"/>
    </source>
</evidence>